<accession>A0A840UZD4</accession>
<dbReference type="EMBL" id="JACHFD010000005">
    <property type="protein sequence ID" value="MBB5351105.1"/>
    <property type="molecule type" value="Genomic_DNA"/>
</dbReference>
<name>A0A840UZD4_9BACT</name>
<comment type="caution">
    <text evidence="1">The sequence shown here is derived from an EMBL/GenBank/DDBJ whole genome shotgun (WGS) entry which is preliminary data.</text>
</comment>
<protein>
    <submittedName>
        <fullName evidence="1">Uncharacterized protein</fullName>
    </submittedName>
</protein>
<keyword evidence="2" id="KW-1185">Reference proteome</keyword>
<dbReference type="Proteomes" id="UP000557717">
    <property type="component" value="Unassembled WGS sequence"/>
</dbReference>
<dbReference type="AlphaFoldDB" id="A0A840UZD4"/>
<gene>
    <name evidence="1" type="ORF">HNR46_001339</name>
</gene>
<evidence type="ECO:0000313" key="2">
    <source>
        <dbReference type="Proteomes" id="UP000557717"/>
    </source>
</evidence>
<dbReference type="RefSeq" id="WP_184016983.1">
    <property type="nucleotide sequence ID" value="NZ_JACHFD010000005.1"/>
</dbReference>
<proteinExistence type="predicted"/>
<evidence type="ECO:0000313" key="1">
    <source>
        <dbReference type="EMBL" id="MBB5351105.1"/>
    </source>
</evidence>
<organism evidence="1 2">
    <name type="scientific">Haloferula luteola</name>
    <dbReference type="NCBI Taxonomy" id="595692"/>
    <lineage>
        <taxon>Bacteria</taxon>
        <taxon>Pseudomonadati</taxon>
        <taxon>Verrucomicrobiota</taxon>
        <taxon>Verrucomicrobiia</taxon>
        <taxon>Verrucomicrobiales</taxon>
        <taxon>Verrucomicrobiaceae</taxon>
        <taxon>Haloferula</taxon>
    </lineage>
</organism>
<reference evidence="1 2" key="1">
    <citation type="submission" date="2020-08" db="EMBL/GenBank/DDBJ databases">
        <title>Genomic Encyclopedia of Type Strains, Phase IV (KMG-IV): sequencing the most valuable type-strain genomes for metagenomic binning, comparative biology and taxonomic classification.</title>
        <authorList>
            <person name="Goeker M."/>
        </authorList>
    </citation>
    <scope>NUCLEOTIDE SEQUENCE [LARGE SCALE GENOMIC DNA]</scope>
    <source>
        <strain evidence="1 2">YC6886</strain>
    </source>
</reference>
<sequence>MTPATVLRVLDEGLRPAVEAIGGDLHIATDPEDVIEIICAAAPRGWRLILAYGGEQAVDVDQAPGIHDLTITTTVQAATSFQLRSGQHTFRPTPAGRSALLDLAHQVDLWFTGFTGTVAGDILCNGFRRTSRDWLAIENQPTRQLLASYRLRIGCGPDVPGTLDQIHLNWPIPS</sequence>